<reference evidence="2 3" key="1">
    <citation type="journal article" date="2016" name="Nat. Biotechnol.">
        <title>Measurement of bacterial replication rates in microbial communities.</title>
        <authorList>
            <person name="Brown C.T."/>
            <person name="Olm M.R."/>
            <person name="Thomas B.C."/>
            <person name="Banfield J.F."/>
        </authorList>
    </citation>
    <scope>NUCLEOTIDE SEQUENCE [LARGE SCALE GENOMIC DNA]</scope>
    <source>
        <strain evidence="2">CAG:67_53_122</strain>
    </source>
</reference>
<dbReference type="Gene3D" id="3.40.50.300">
    <property type="entry name" value="P-loop containing nucleotide triphosphate hydrolases"/>
    <property type="match status" value="2"/>
</dbReference>
<dbReference type="CDD" id="cd18809">
    <property type="entry name" value="SF1_C_RecD"/>
    <property type="match status" value="1"/>
</dbReference>
<dbReference type="RefSeq" id="WP_195271819.1">
    <property type="nucleotide sequence ID" value="NZ_BAAFLA010000022.1"/>
</dbReference>
<organism evidence="2 3">
    <name type="scientific">Alistipes putredinis</name>
    <dbReference type="NCBI Taxonomy" id="28117"/>
    <lineage>
        <taxon>Bacteria</taxon>
        <taxon>Pseudomonadati</taxon>
        <taxon>Bacteroidota</taxon>
        <taxon>Bacteroidia</taxon>
        <taxon>Bacteroidales</taxon>
        <taxon>Rikenellaceae</taxon>
        <taxon>Alistipes</taxon>
    </lineage>
</organism>
<sequence length="471" mass="53233">MLKTHIATQIYAKICFNTTSGQKKIIESLSEYLAESDPAAIFVLNGYAGTGKTTLIAALVGALKDCGIKPVLLAPTGRAAKVLSRYSGEPALTIHKRIYRQRTNADYESKFSLNINQERGAVFIVDEASMLANGSSDGAIFGSGALLDDLVSYVRGGRDCRLILVGDDAQLPPIGADYSPALDPKALSVYGEVIYTSLDEVVRQEAESGILFNATLVRCMLENGICEVPRFRMDFPDIEAVEGGEFMEKLQDCYDRYGRDETIVITRSNKRANRYNDGIRRYVLGAEEEIESGDLLMVVKNNYHFTERTEDCPMNFLANGDIAELRRLRRFEDFYGFRFATAVLSFADYNDAELECKILLDTIASESPSLTREESNRLFCEVEKDYLDIKSKLKRFKEIRENPHFNAVQVKFAYAVTCHKAQGGQWRAVFIDRCLFGDEPMTRDMLRWLYTALTRATDKLYLVNFDERFYE</sequence>
<protein>
    <submittedName>
        <fullName evidence="2">ATP-dependent endonuclease</fullName>
    </submittedName>
</protein>
<dbReference type="Pfam" id="PF13604">
    <property type="entry name" value="AAA_30"/>
    <property type="match status" value="1"/>
</dbReference>
<keyword evidence="2" id="KW-0540">Nuclease</keyword>
<dbReference type="EMBL" id="MNQH01000033">
    <property type="protein sequence ID" value="OKY93599.1"/>
    <property type="molecule type" value="Genomic_DNA"/>
</dbReference>
<dbReference type="AlphaFoldDB" id="A0A1Q6F3Z0"/>
<evidence type="ECO:0000313" key="2">
    <source>
        <dbReference type="EMBL" id="OKY93599.1"/>
    </source>
</evidence>
<evidence type="ECO:0000313" key="3">
    <source>
        <dbReference type="Proteomes" id="UP000187417"/>
    </source>
</evidence>
<dbReference type="Pfam" id="PF13538">
    <property type="entry name" value="UvrD_C_2"/>
    <property type="match status" value="1"/>
</dbReference>
<feature type="domain" description="UvrD-like helicase C-terminal" evidence="1">
    <location>
        <begin position="412"/>
        <end position="463"/>
    </location>
</feature>
<dbReference type="Proteomes" id="UP000187417">
    <property type="component" value="Unassembled WGS sequence"/>
</dbReference>
<dbReference type="STRING" id="28117.BHV66_08045"/>
<proteinExistence type="predicted"/>
<dbReference type="InterPro" id="IPR027417">
    <property type="entry name" value="P-loop_NTPase"/>
</dbReference>
<dbReference type="CDD" id="cd17933">
    <property type="entry name" value="DEXSc_RecD-like"/>
    <property type="match status" value="1"/>
</dbReference>
<dbReference type="PANTHER" id="PTHR43788">
    <property type="entry name" value="DNA2/NAM7 HELICASE FAMILY MEMBER"/>
    <property type="match status" value="1"/>
</dbReference>
<evidence type="ECO:0000259" key="1">
    <source>
        <dbReference type="Pfam" id="PF13538"/>
    </source>
</evidence>
<dbReference type="InterPro" id="IPR050534">
    <property type="entry name" value="Coronavir_polyprotein_1ab"/>
</dbReference>
<dbReference type="SUPFAM" id="SSF52540">
    <property type="entry name" value="P-loop containing nucleoside triphosphate hydrolases"/>
    <property type="match status" value="1"/>
</dbReference>
<gene>
    <name evidence="2" type="ORF">BHV66_08045</name>
</gene>
<comment type="caution">
    <text evidence="2">The sequence shown here is derived from an EMBL/GenBank/DDBJ whole genome shotgun (WGS) entry which is preliminary data.</text>
</comment>
<dbReference type="GO" id="GO:0004519">
    <property type="term" value="F:endonuclease activity"/>
    <property type="evidence" value="ECO:0007669"/>
    <property type="project" value="UniProtKB-KW"/>
</dbReference>
<keyword evidence="2" id="KW-0378">Hydrolase</keyword>
<dbReference type="InterPro" id="IPR027785">
    <property type="entry name" value="UvrD-like_helicase_C"/>
</dbReference>
<name>A0A1Q6F3Z0_9BACT</name>
<accession>A0A1Q6F3Z0</accession>
<keyword evidence="2" id="KW-0255">Endonuclease</keyword>